<organism evidence="4">
    <name type="scientific">Cuerna arida</name>
    <dbReference type="NCBI Taxonomy" id="1464854"/>
    <lineage>
        <taxon>Eukaryota</taxon>
        <taxon>Metazoa</taxon>
        <taxon>Ecdysozoa</taxon>
        <taxon>Arthropoda</taxon>
        <taxon>Hexapoda</taxon>
        <taxon>Insecta</taxon>
        <taxon>Pterygota</taxon>
        <taxon>Neoptera</taxon>
        <taxon>Paraneoptera</taxon>
        <taxon>Hemiptera</taxon>
        <taxon>Auchenorrhyncha</taxon>
        <taxon>Membracoidea</taxon>
        <taxon>Cicadellidae</taxon>
        <taxon>Cicadellinae</taxon>
        <taxon>Proconiini</taxon>
        <taxon>Cuerna</taxon>
    </lineage>
</organism>
<dbReference type="Gene3D" id="2.60.40.10">
    <property type="entry name" value="Immunoglobulins"/>
    <property type="match status" value="3"/>
</dbReference>
<dbReference type="GO" id="GO:0016358">
    <property type="term" value="P:dendrite development"/>
    <property type="evidence" value="ECO:0007669"/>
    <property type="project" value="TreeGrafter"/>
</dbReference>
<dbReference type="CDD" id="cd00063">
    <property type="entry name" value="FN3"/>
    <property type="match status" value="3"/>
</dbReference>
<dbReference type="InterPro" id="IPR000742">
    <property type="entry name" value="EGF"/>
</dbReference>
<gene>
    <name evidence="4" type="ORF">g.16408</name>
</gene>
<sequence>IYGFVGEMWSAVLVWAAVSISAVGVGGELFDVTTVYDVSNACVANSPTNPYIRRIDNDEVDPDSETENPCDSYITGRIHKRTNAHGLPLNKYSYNAPEISVVPHSNCDSLRGCDWKTEGWINEISFSKIQEGYAVPIVEEDINAEFPSNSETTTTYLFLTAFPFNLRDELIFNLMRFHMPRGYTELFTNCTTKQFWGVVGLRNYMFHVADRDGTPIDVRCKTNERQFYIRSKLRIAIVGSKTVRVYKDTHDYQFQWLSSTLILYYSLYGDRYTSYSPSIGIPVLTTNTSNNEIISPIMNIKSSRICLILIVHYDNDIVSDQLQILAEDINGIRHHVYTINTDQAGWQALRVNETLENNTNGEIKLVIKTVDTTHVQIRRISICDSEGEDVETLDTITEESRQKLPNSLRELPNYRIDSTLLLNYATLESSNTTEGCFNGGIMTSVGCACPAGFQGYSCKTGCGRNRFGQDCGGVCSLHTRECRGLLLCSPFINCTCAPGYTGEKCDEQCSPGRYGNNCSQQCGHCASGSSCEIYAGKCQSCDLGYLSPHCTEAYVHYSLPPELSSDSYRTMTVTFYPRNGTSGYGTPKLYQVQYREVQDEDWKSYVTRIMPTNVTELLDVVVETLEDLKEGVLYEVRVLLFDSNYNKYDGDLVKISKEYTMCDVPEHSDYNVITASYNSSFTFSWSYNNSVEHSCPVQSYEVSWKEDWRWLSDYTLETTYSLTDYLPASTILFKVRAKTGLGFAPYSQTVTAVTHHRGSSAVENLRIISSESTSAEISWLPPVSSEGRQPRYSVSYKCVDQLACSPGCKDAVEGRVTQEDTKMTLSPLLPFTRYKVTVTPEEGLPSEIYLGTSEAVPQEIPSLSDQSPIKTNSSLTVFWTPATVCSS</sequence>
<dbReference type="InterPro" id="IPR042635">
    <property type="entry name" value="MEGF10/SREC1/2-like"/>
</dbReference>
<dbReference type="Pfam" id="PF00041">
    <property type="entry name" value="fn3"/>
    <property type="match status" value="1"/>
</dbReference>
<accession>A0A1B6F8H9</accession>
<dbReference type="PANTHER" id="PTHR24043:SF0">
    <property type="entry name" value="SCAVENGER RECEPTOR CLASS F MEMBER 1"/>
    <property type="match status" value="1"/>
</dbReference>
<feature type="signal peptide" evidence="2">
    <location>
        <begin position="1"/>
        <end position="27"/>
    </location>
</feature>
<dbReference type="InterPro" id="IPR003961">
    <property type="entry name" value="FN3_dom"/>
</dbReference>
<dbReference type="PROSITE" id="PS00022">
    <property type="entry name" value="EGF_1"/>
    <property type="match status" value="1"/>
</dbReference>
<evidence type="ECO:0000256" key="2">
    <source>
        <dbReference type="SAM" id="SignalP"/>
    </source>
</evidence>
<feature type="non-terminal residue" evidence="4">
    <location>
        <position position="1"/>
    </location>
</feature>
<name>A0A1B6F8H9_9HEMI</name>
<keyword evidence="1" id="KW-0245">EGF-like domain</keyword>
<dbReference type="GO" id="GO:0030169">
    <property type="term" value="F:low-density lipoprotein particle binding"/>
    <property type="evidence" value="ECO:0007669"/>
    <property type="project" value="TreeGrafter"/>
</dbReference>
<dbReference type="GO" id="GO:0005044">
    <property type="term" value="F:scavenger receptor activity"/>
    <property type="evidence" value="ECO:0007669"/>
    <property type="project" value="InterPro"/>
</dbReference>
<feature type="domain" description="Fibronectin type-III" evidence="3">
    <location>
        <begin position="664"/>
        <end position="757"/>
    </location>
</feature>
<feature type="chain" id="PRO_5008582662" description="Fibronectin type-III domain-containing protein" evidence="2">
    <location>
        <begin position="28"/>
        <end position="887"/>
    </location>
</feature>
<dbReference type="CDD" id="cd00055">
    <property type="entry name" value="EGF_Lam"/>
    <property type="match status" value="1"/>
</dbReference>
<dbReference type="GO" id="GO:0016020">
    <property type="term" value="C:membrane"/>
    <property type="evidence" value="ECO:0007669"/>
    <property type="project" value="TreeGrafter"/>
</dbReference>
<dbReference type="EMBL" id="GECZ01023365">
    <property type="protein sequence ID" value="JAS46404.1"/>
    <property type="molecule type" value="Transcribed_RNA"/>
</dbReference>
<dbReference type="SMART" id="SM00060">
    <property type="entry name" value="FN3"/>
    <property type="match status" value="3"/>
</dbReference>
<dbReference type="InterPro" id="IPR013783">
    <property type="entry name" value="Ig-like_fold"/>
</dbReference>
<protein>
    <recommendedName>
        <fullName evidence="3">Fibronectin type-III domain-containing protein</fullName>
    </recommendedName>
</protein>
<dbReference type="GO" id="GO:0048513">
    <property type="term" value="P:animal organ development"/>
    <property type="evidence" value="ECO:0007669"/>
    <property type="project" value="UniProtKB-ARBA"/>
</dbReference>
<dbReference type="AlphaFoldDB" id="A0A1B6F8H9"/>
<dbReference type="GO" id="GO:0007157">
    <property type="term" value="P:heterophilic cell-cell adhesion via plasma membrane cell adhesion molecules"/>
    <property type="evidence" value="ECO:0007669"/>
    <property type="project" value="TreeGrafter"/>
</dbReference>
<feature type="domain" description="Fibronectin type-III" evidence="3">
    <location>
        <begin position="761"/>
        <end position="856"/>
    </location>
</feature>
<dbReference type="Gene3D" id="2.170.300.10">
    <property type="entry name" value="Tie2 ligand-binding domain superfamily"/>
    <property type="match status" value="1"/>
</dbReference>
<evidence type="ECO:0000256" key="1">
    <source>
        <dbReference type="ARBA" id="ARBA00022536"/>
    </source>
</evidence>
<dbReference type="PANTHER" id="PTHR24043">
    <property type="entry name" value="SCAVENGER RECEPTOR CLASS F"/>
    <property type="match status" value="1"/>
</dbReference>
<dbReference type="InterPro" id="IPR036116">
    <property type="entry name" value="FN3_sf"/>
</dbReference>
<dbReference type="InterPro" id="IPR002049">
    <property type="entry name" value="LE_dom"/>
</dbReference>
<reference evidence="4" key="1">
    <citation type="submission" date="2015-11" db="EMBL/GenBank/DDBJ databases">
        <title>De novo transcriptome assembly of four potential Pierce s Disease insect vectors from Arizona vineyards.</title>
        <authorList>
            <person name="Tassone E.E."/>
        </authorList>
    </citation>
    <scope>NUCLEOTIDE SEQUENCE</scope>
</reference>
<dbReference type="PROSITE" id="PS50853">
    <property type="entry name" value="FN3"/>
    <property type="match status" value="2"/>
</dbReference>
<evidence type="ECO:0000313" key="4">
    <source>
        <dbReference type="EMBL" id="JAS46404.1"/>
    </source>
</evidence>
<proteinExistence type="predicted"/>
<dbReference type="SUPFAM" id="SSF49265">
    <property type="entry name" value="Fibronectin type III"/>
    <property type="match status" value="2"/>
</dbReference>
<keyword evidence="2" id="KW-0732">Signal</keyword>
<dbReference type="GO" id="GO:0010976">
    <property type="term" value="P:positive regulation of neuron projection development"/>
    <property type="evidence" value="ECO:0007669"/>
    <property type="project" value="TreeGrafter"/>
</dbReference>
<evidence type="ECO:0000259" key="3">
    <source>
        <dbReference type="PROSITE" id="PS50853"/>
    </source>
</evidence>
<dbReference type="GO" id="GO:0016322">
    <property type="term" value="P:neuron remodeling"/>
    <property type="evidence" value="ECO:0007669"/>
    <property type="project" value="TreeGrafter"/>
</dbReference>
<feature type="non-terminal residue" evidence="4">
    <location>
        <position position="887"/>
    </location>
</feature>